<gene>
    <name evidence="1" type="ORF">EHUX00137_LOCUS47067</name>
</gene>
<name>A0A6V2Z866_EMIHU</name>
<dbReference type="AlphaFoldDB" id="A0A6V2Z866"/>
<protein>
    <recommendedName>
        <fullName evidence="2">Sulfotransferase domain-containing protein</fullName>
    </recommendedName>
</protein>
<reference evidence="1" key="1">
    <citation type="submission" date="2021-01" db="EMBL/GenBank/DDBJ databases">
        <authorList>
            <person name="Corre E."/>
            <person name="Pelletier E."/>
            <person name="Niang G."/>
            <person name="Scheremetjew M."/>
            <person name="Finn R."/>
            <person name="Kale V."/>
            <person name="Holt S."/>
            <person name="Cochrane G."/>
            <person name="Meng A."/>
            <person name="Brown T."/>
            <person name="Cohen L."/>
        </authorList>
    </citation>
    <scope>NUCLEOTIDE SEQUENCE</scope>
    <source>
        <strain evidence="1">379</strain>
    </source>
</reference>
<sequence>MSAAQWCGLPSLCPPDCKPLVLQVAAPAARCALIAWRHVPKTGGTTLRHAFEQLELSAPSWSAIGRGERPETVPGHCGRANMGIGLWEVRGYARSAFLRCAHTAGRSRGWSLEYHIPVDGSRAVLNNVIELRAHALPPDARAVTVMVVREPVAWYRSQWLATSGNRYRPRRREGPTEFATRLGPDAQWRELTDLAMPHAPASAAEQRVVARVRSARQGGGAADVEALLSLFDVVGTTERLAETLLVTCLRAGLGACPTLPPAANTHDSPAGARALAWAANGSDASARSLSSTDAALHRAAGRRLASDLRQLAADLPGGGGCVREYLALHPRRGVAASPAAPACRPPFSWSPARLPGWPKMENSTLRLCPLVAGGPEPRCSATAHLLARGEQASTQNGVGGALITT</sequence>
<proteinExistence type="predicted"/>
<evidence type="ECO:0000313" key="1">
    <source>
        <dbReference type="EMBL" id="CAE0599135.1"/>
    </source>
</evidence>
<accession>A0A6V2Z866</accession>
<evidence type="ECO:0008006" key="2">
    <source>
        <dbReference type="Google" id="ProtNLM"/>
    </source>
</evidence>
<dbReference type="InterPro" id="IPR027417">
    <property type="entry name" value="P-loop_NTPase"/>
</dbReference>
<dbReference type="Gene3D" id="3.40.50.300">
    <property type="entry name" value="P-loop containing nucleotide triphosphate hydrolases"/>
    <property type="match status" value="1"/>
</dbReference>
<organism evidence="1">
    <name type="scientific">Emiliania huxleyi</name>
    <name type="common">Coccolithophore</name>
    <name type="synonym">Pontosphaera huxleyi</name>
    <dbReference type="NCBI Taxonomy" id="2903"/>
    <lineage>
        <taxon>Eukaryota</taxon>
        <taxon>Haptista</taxon>
        <taxon>Haptophyta</taxon>
        <taxon>Prymnesiophyceae</taxon>
        <taxon>Isochrysidales</taxon>
        <taxon>Noelaerhabdaceae</taxon>
        <taxon>Emiliania</taxon>
    </lineage>
</organism>
<dbReference type="EMBL" id="HBIR01060545">
    <property type="protein sequence ID" value="CAE0599135.1"/>
    <property type="molecule type" value="Transcribed_RNA"/>
</dbReference>